<evidence type="ECO:0000256" key="10">
    <source>
        <dbReference type="ARBA" id="ARBA00023033"/>
    </source>
</evidence>
<dbReference type="InterPro" id="IPR017972">
    <property type="entry name" value="Cyt_P450_CS"/>
</dbReference>
<dbReference type="Gramene" id="TraesCAD_scaffold_059811_01G000300.1">
    <property type="protein sequence ID" value="TraesCAD_scaffold_059811_01G000300.1"/>
    <property type="gene ID" value="TraesCAD_scaffold_059811_01G000300"/>
</dbReference>
<dbReference type="Gramene" id="TraesCS5D02G278300.1">
    <property type="protein sequence ID" value="TraesCS5D02G278300.1"/>
    <property type="gene ID" value="TraesCS5D02G278300"/>
</dbReference>
<keyword evidence="8 13" id="KW-0560">Oxidoreductase</keyword>
<keyword evidence="9 12" id="KW-0408">Iron</keyword>
<keyword evidence="11" id="KW-0472">Membrane</keyword>
<dbReference type="Gramene" id="TraesROB_scaffold_089733_01G000100.1">
    <property type="protein sequence ID" value="TraesROB_scaffold_089733_01G000100.1"/>
    <property type="gene ID" value="TraesROB_scaffold_089733_01G000100"/>
</dbReference>
<dbReference type="Pfam" id="PF00067">
    <property type="entry name" value="p450"/>
    <property type="match status" value="1"/>
</dbReference>
<keyword evidence="7" id="KW-1133">Transmembrane helix</keyword>
<name>A0A3B6MTL5_WHEAT</name>
<dbReference type="GO" id="GO:0004497">
    <property type="term" value="F:monooxygenase activity"/>
    <property type="evidence" value="ECO:0007669"/>
    <property type="project" value="UniProtKB-KW"/>
</dbReference>
<dbReference type="PROSITE" id="PS00086">
    <property type="entry name" value="CYTOCHROME_P450"/>
    <property type="match status" value="1"/>
</dbReference>
<evidence type="ECO:0000256" key="1">
    <source>
        <dbReference type="ARBA" id="ARBA00001971"/>
    </source>
</evidence>
<reference evidence="14" key="1">
    <citation type="submission" date="2018-08" db="EMBL/GenBank/DDBJ databases">
        <authorList>
            <person name="Rossello M."/>
        </authorList>
    </citation>
    <scope>NUCLEOTIDE SEQUENCE [LARGE SCALE GENOMIC DNA]</scope>
    <source>
        <strain evidence="14">cv. Chinese Spring</strain>
    </source>
</reference>
<dbReference type="OMA" id="MIINEWA"/>
<evidence type="ECO:0000256" key="13">
    <source>
        <dbReference type="RuleBase" id="RU000461"/>
    </source>
</evidence>
<dbReference type="PANTHER" id="PTHR47953">
    <property type="entry name" value="OS08G0105600 PROTEIN"/>
    <property type="match status" value="1"/>
</dbReference>
<organism evidence="14">
    <name type="scientific">Triticum aestivum</name>
    <name type="common">Wheat</name>
    <dbReference type="NCBI Taxonomy" id="4565"/>
    <lineage>
        <taxon>Eukaryota</taxon>
        <taxon>Viridiplantae</taxon>
        <taxon>Streptophyta</taxon>
        <taxon>Embryophyta</taxon>
        <taxon>Tracheophyta</taxon>
        <taxon>Spermatophyta</taxon>
        <taxon>Magnoliopsida</taxon>
        <taxon>Liliopsida</taxon>
        <taxon>Poales</taxon>
        <taxon>Poaceae</taxon>
        <taxon>BOP clade</taxon>
        <taxon>Pooideae</taxon>
        <taxon>Triticodae</taxon>
        <taxon>Triticeae</taxon>
        <taxon>Triticinae</taxon>
        <taxon>Triticum</taxon>
    </lineage>
</organism>
<dbReference type="Gramene" id="TraesCS5D03G0636600.1">
    <property type="protein sequence ID" value="TraesCS5D03G0636600.1.CDS"/>
    <property type="gene ID" value="TraesCS5D03G0636600"/>
</dbReference>
<accession>A0A3B6MTL5</accession>
<dbReference type="InterPro" id="IPR001128">
    <property type="entry name" value="Cyt_P450"/>
</dbReference>
<reference evidence="14" key="2">
    <citation type="submission" date="2018-10" db="UniProtKB">
        <authorList>
            <consortium name="EnsemblPlants"/>
        </authorList>
    </citation>
    <scope>IDENTIFICATION</scope>
</reference>
<evidence type="ECO:0000256" key="12">
    <source>
        <dbReference type="PIRSR" id="PIRSR602401-1"/>
    </source>
</evidence>
<evidence type="ECO:0000256" key="7">
    <source>
        <dbReference type="ARBA" id="ARBA00022989"/>
    </source>
</evidence>
<evidence type="ECO:0000256" key="2">
    <source>
        <dbReference type="ARBA" id="ARBA00004167"/>
    </source>
</evidence>
<dbReference type="Proteomes" id="UP000019116">
    <property type="component" value="Chromosome 5D"/>
</dbReference>
<evidence type="ECO:0000256" key="9">
    <source>
        <dbReference type="ARBA" id="ARBA00023004"/>
    </source>
</evidence>
<keyword evidence="5" id="KW-0812">Transmembrane</keyword>
<evidence type="ECO:0000256" key="6">
    <source>
        <dbReference type="ARBA" id="ARBA00022723"/>
    </source>
</evidence>
<evidence type="ECO:0000256" key="11">
    <source>
        <dbReference type="ARBA" id="ARBA00023136"/>
    </source>
</evidence>
<comment type="similarity">
    <text evidence="3 13">Belongs to the cytochrome P450 family.</text>
</comment>
<dbReference type="GO" id="GO:0020037">
    <property type="term" value="F:heme binding"/>
    <property type="evidence" value="ECO:0007669"/>
    <property type="project" value="InterPro"/>
</dbReference>
<dbReference type="GO" id="GO:0016020">
    <property type="term" value="C:membrane"/>
    <property type="evidence" value="ECO:0007669"/>
    <property type="project" value="UniProtKB-SubCell"/>
</dbReference>
<keyword evidence="4 12" id="KW-0349">Heme</keyword>
<dbReference type="PRINTS" id="PR00463">
    <property type="entry name" value="EP450I"/>
</dbReference>
<dbReference type="FunFam" id="1.10.630.10:FF:000126">
    <property type="entry name" value="Predicted protein"/>
    <property type="match status" value="1"/>
</dbReference>
<dbReference type="GO" id="GO:0016705">
    <property type="term" value="F:oxidoreductase activity, acting on paired donors, with incorporation or reduction of molecular oxygen"/>
    <property type="evidence" value="ECO:0007669"/>
    <property type="project" value="InterPro"/>
</dbReference>
<dbReference type="STRING" id="4565.A0A3B6MTL5"/>
<protein>
    <recommendedName>
        <fullName evidence="16">Cytochrome P450</fullName>
    </recommendedName>
</protein>
<dbReference type="SUPFAM" id="SSF48264">
    <property type="entry name" value="Cytochrome P450"/>
    <property type="match status" value="1"/>
</dbReference>
<evidence type="ECO:0000256" key="5">
    <source>
        <dbReference type="ARBA" id="ARBA00022692"/>
    </source>
</evidence>
<evidence type="ECO:0000256" key="4">
    <source>
        <dbReference type="ARBA" id="ARBA00022617"/>
    </source>
</evidence>
<dbReference type="EnsemblPlants" id="TraesCS5D02G278300.1">
    <property type="protein sequence ID" value="TraesCS5D02G278300.1"/>
    <property type="gene ID" value="TraesCS5D02G278300"/>
</dbReference>
<sequence length="273" mass="31092">MRHRLRRVHRQVDKLLEDIIGERKRLRQKKMKDTAEDMLDVLLDAMEHPDTDVPITHDNIKAVIMDMFAGGTETSSSTIEWAIAELMKNPKEMTKVQDEVRTKMQGEASWCDIGQLSYLRLVVKETLRLHMPAPLLIPRVCKEQCRLGGYTIPAGSRVVINAWAMSRDQRYWEDAEAFRPGRFLGTSVDFKGGDFEFLPFGAGRRMCPGIEFGLAGVELCLAQLLFYFDWTLPGGMAPEDLDMSETSFGVLSVVRKEPLRLIPSIHAPLHLKY</sequence>
<keyword evidence="6 12" id="KW-0479">Metal-binding</keyword>
<keyword evidence="10 13" id="KW-0503">Monooxygenase</keyword>
<evidence type="ECO:0000256" key="8">
    <source>
        <dbReference type="ARBA" id="ARBA00023002"/>
    </source>
</evidence>
<dbReference type="InterPro" id="IPR036396">
    <property type="entry name" value="Cyt_P450_sf"/>
</dbReference>
<dbReference type="InterPro" id="IPR052306">
    <property type="entry name" value="CYP450_71D"/>
</dbReference>
<dbReference type="AlphaFoldDB" id="A0A3B6MTL5"/>
<proteinExistence type="inferred from homology"/>
<evidence type="ECO:0000313" key="15">
    <source>
        <dbReference type="Proteomes" id="UP000019116"/>
    </source>
</evidence>
<evidence type="ECO:0000256" key="3">
    <source>
        <dbReference type="ARBA" id="ARBA00010617"/>
    </source>
</evidence>
<feature type="binding site" description="axial binding residue" evidence="12">
    <location>
        <position position="207"/>
    </location>
    <ligand>
        <name>heme</name>
        <dbReference type="ChEBI" id="CHEBI:30413"/>
    </ligand>
    <ligandPart>
        <name>Fe</name>
        <dbReference type="ChEBI" id="CHEBI:18248"/>
    </ligandPart>
</feature>
<evidence type="ECO:0008006" key="16">
    <source>
        <dbReference type="Google" id="ProtNLM"/>
    </source>
</evidence>
<dbReference type="OrthoDB" id="1470350at2759"/>
<dbReference type="Gene3D" id="1.10.630.10">
    <property type="entry name" value="Cytochrome P450"/>
    <property type="match status" value="1"/>
</dbReference>
<dbReference type="Gramene" id="TraesCLE_scaffold_092491_01G000200.1">
    <property type="protein sequence ID" value="TraesCLE_scaffold_092491_01G000200.1"/>
    <property type="gene ID" value="TraesCLE_scaffold_092491_01G000200"/>
</dbReference>
<dbReference type="PANTHER" id="PTHR47953:SF19">
    <property type="entry name" value="OS06G0641600 PROTEIN"/>
    <property type="match status" value="1"/>
</dbReference>
<evidence type="ECO:0000313" key="14">
    <source>
        <dbReference type="EnsemblPlants" id="TraesCS5D02G278300.1"/>
    </source>
</evidence>
<dbReference type="PRINTS" id="PR00385">
    <property type="entry name" value="P450"/>
</dbReference>
<dbReference type="GO" id="GO:0005506">
    <property type="term" value="F:iron ion binding"/>
    <property type="evidence" value="ECO:0007669"/>
    <property type="project" value="InterPro"/>
</dbReference>
<comment type="cofactor">
    <cofactor evidence="1 12">
        <name>heme</name>
        <dbReference type="ChEBI" id="CHEBI:30413"/>
    </cofactor>
</comment>
<keyword evidence="15" id="KW-1185">Reference proteome</keyword>
<dbReference type="SMR" id="A0A3B6MTL5"/>
<comment type="subcellular location">
    <subcellularLocation>
        <location evidence="2">Membrane</location>
        <topology evidence="2">Single-pass membrane protein</topology>
    </subcellularLocation>
</comment>
<dbReference type="InterPro" id="IPR002401">
    <property type="entry name" value="Cyt_P450_E_grp-I"/>
</dbReference>